<dbReference type="InterPro" id="IPR015424">
    <property type="entry name" value="PyrdxlP-dep_Trfase"/>
</dbReference>
<dbReference type="AlphaFoldDB" id="A0A5S4VVA0"/>
<dbReference type="RefSeq" id="WP_148756757.1">
    <property type="nucleotide sequence ID" value="NZ_VSSR01000176.1"/>
</dbReference>
<dbReference type="InterPro" id="IPR015421">
    <property type="entry name" value="PyrdxlP-dep_Trfase_major"/>
</dbReference>
<gene>
    <name evidence="5" type="ORF">FXB38_42420</name>
</gene>
<evidence type="ECO:0000256" key="1">
    <source>
        <dbReference type="ARBA" id="ARBA00001933"/>
    </source>
</evidence>
<dbReference type="SUPFAM" id="SSF53383">
    <property type="entry name" value="PLP-dependent transferases"/>
    <property type="match status" value="1"/>
</dbReference>
<evidence type="ECO:0000256" key="2">
    <source>
        <dbReference type="ARBA" id="ARBA00022679"/>
    </source>
</evidence>
<name>A0A5S4VVA0_9BRAD</name>
<dbReference type="GO" id="GO:0030170">
    <property type="term" value="F:pyridoxal phosphate binding"/>
    <property type="evidence" value="ECO:0007669"/>
    <property type="project" value="InterPro"/>
</dbReference>
<dbReference type="Proteomes" id="UP000324853">
    <property type="component" value="Unassembled WGS sequence"/>
</dbReference>
<dbReference type="GO" id="GO:0008710">
    <property type="term" value="F:8-amino-7-oxononanoate synthase activity"/>
    <property type="evidence" value="ECO:0007669"/>
    <property type="project" value="TreeGrafter"/>
</dbReference>
<keyword evidence="2 5" id="KW-0808">Transferase</keyword>
<dbReference type="Pfam" id="PF00155">
    <property type="entry name" value="Aminotran_1_2"/>
    <property type="match status" value="1"/>
</dbReference>
<accession>A0A5S4VVA0</accession>
<dbReference type="InterPro" id="IPR015422">
    <property type="entry name" value="PyrdxlP-dep_Trfase_small"/>
</dbReference>
<dbReference type="PANTHER" id="PTHR13693">
    <property type="entry name" value="CLASS II AMINOTRANSFERASE/8-AMINO-7-OXONONANOATE SYNTHASE"/>
    <property type="match status" value="1"/>
</dbReference>
<sequence length="422" mass="45614">MQWRTVHSDRSRPVTDLRNNAYVIGQSDPSFDASYLADFMTATEDCSTARTIASVNGPPKGCPQVLDFVGCSYLGLDNHPVVIAEAIEAQQSLHLSSARARLTLDLLRALEEDLSELFCARVLVFSSGMLANLGAMPILASGRLTGGTRPVLVFDSSAHISLSYHKPVVADVTRVETVPHNDIRTLERLCRENAVVAYVCDDLCSMAGSSPLEGLRQLQERYGLFLYIDDAHSISIVGHQGEGFTRSRFSQVLGERTIIAGSLAKGFGASGGLLMLGTTRQEALFRQHCIPYALSAPLNLAAVGAALGSCKIHRSAELGERQRRIAERTKVFDHRIATAEHGSLLPIRMISAGSETNAIGIARTLLNHGFHTQAIFLPKTAPGTASIRVRITAEHELGNIEQLCDCILDTVAAATGKPYPLR</sequence>
<keyword evidence="5" id="KW-0032">Aminotransferase</keyword>
<dbReference type="Gene3D" id="3.40.640.10">
    <property type="entry name" value="Type I PLP-dependent aspartate aminotransferase-like (Major domain)"/>
    <property type="match status" value="1"/>
</dbReference>
<evidence type="ECO:0000259" key="4">
    <source>
        <dbReference type="Pfam" id="PF00155"/>
    </source>
</evidence>
<dbReference type="GO" id="GO:0009102">
    <property type="term" value="P:biotin biosynthetic process"/>
    <property type="evidence" value="ECO:0007669"/>
    <property type="project" value="TreeGrafter"/>
</dbReference>
<proteinExistence type="predicted"/>
<evidence type="ECO:0000313" key="6">
    <source>
        <dbReference type="Proteomes" id="UP000324853"/>
    </source>
</evidence>
<dbReference type="PANTHER" id="PTHR13693:SF100">
    <property type="entry name" value="8-AMINO-7-OXONONANOATE SYNTHASE"/>
    <property type="match status" value="1"/>
</dbReference>
<dbReference type="Gene3D" id="3.90.1150.10">
    <property type="entry name" value="Aspartate Aminotransferase, domain 1"/>
    <property type="match status" value="1"/>
</dbReference>
<keyword evidence="3" id="KW-0663">Pyridoxal phosphate</keyword>
<dbReference type="OrthoDB" id="9807157at2"/>
<dbReference type="InterPro" id="IPR004839">
    <property type="entry name" value="Aminotransferase_I/II_large"/>
</dbReference>
<dbReference type="NCBIfam" id="NF005697">
    <property type="entry name" value="PRK07505.1"/>
    <property type="match status" value="1"/>
</dbReference>
<reference evidence="5 6" key="1">
    <citation type="submission" date="2019-08" db="EMBL/GenBank/DDBJ databases">
        <title>Bradyrhizobium hipponensis sp. nov., a rhizobium isolated from a Lupinus angustifolius root nodule in Tunisia.</title>
        <authorList>
            <person name="Off K."/>
            <person name="Rejili M."/>
            <person name="Mars M."/>
            <person name="Brachmann A."/>
            <person name="Marin M."/>
        </authorList>
    </citation>
    <scope>NUCLEOTIDE SEQUENCE [LARGE SCALE GENOMIC DNA]</scope>
    <source>
        <strain evidence="5 6">CTAW11</strain>
    </source>
</reference>
<protein>
    <submittedName>
        <fullName evidence="5">Aminotransferase class I/II-fold pyridoxal phosphate-dependent enzyme</fullName>
    </submittedName>
</protein>
<evidence type="ECO:0000256" key="3">
    <source>
        <dbReference type="ARBA" id="ARBA00022898"/>
    </source>
</evidence>
<feature type="domain" description="Aminotransferase class I/classII large" evidence="4">
    <location>
        <begin position="73"/>
        <end position="406"/>
    </location>
</feature>
<dbReference type="GO" id="GO:0008483">
    <property type="term" value="F:transaminase activity"/>
    <property type="evidence" value="ECO:0007669"/>
    <property type="project" value="UniProtKB-KW"/>
</dbReference>
<comment type="caution">
    <text evidence="5">The sequence shown here is derived from an EMBL/GenBank/DDBJ whole genome shotgun (WGS) entry which is preliminary data.</text>
</comment>
<dbReference type="InterPro" id="IPR050087">
    <property type="entry name" value="AON_synthase_class-II"/>
</dbReference>
<keyword evidence="6" id="KW-1185">Reference proteome</keyword>
<dbReference type="EMBL" id="VSSR01000176">
    <property type="protein sequence ID" value="TYL69612.1"/>
    <property type="molecule type" value="Genomic_DNA"/>
</dbReference>
<organism evidence="5 6">
    <name type="scientific">Bradyrhizobium cytisi</name>
    <dbReference type="NCBI Taxonomy" id="515489"/>
    <lineage>
        <taxon>Bacteria</taxon>
        <taxon>Pseudomonadati</taxon>
        <taxon>Pseudomonadota</taxon>
        <taxon>Alphaproteobacteria</taxon>
        <taxon>Hyphomicrobiales</taxon>
        <taxon>Nitrobacteraceae</taxon>
        <taxon>Bradyrhizobium</taxon>
    </lineage>
</organism>
<evidence type="ECO:0000313" key="5">
    <source>
        <dbReference type="EMBL" id="TYL69612.1"/>
    </source>
</evidence>
<comment type="cofactor">
    <cofactor evidence="1">
        <name>pyridoxal 5'-phosphate</name>
        <dbReference type="ChEBI" id="CHEBI:597326"/>
    </cofactor>
</comment>